<dbReference type="GO" id="GO:0016616">
    <property type="term" value="F:oxidoreductase activity, acting on the CH-OH group of donors, NAD or NADP as acceptor"/>
    <property type="evidence" value="ECO:0007669"/>
    <property type="project" value="TreeGrafter"/>
</dbReference>
<dbReference type="PANTHER" id="PTHR42760">
    <property type="entry name" value="SHORT-CHAIN DEHYDROGENASES/REDUCTASES FAMILY MEMBER"/>
    <property type="match status" value="1"/>
</dbReference>
<dbReference type="OrthoDB" id="498125at2759"/>
<reference evidence="5" key="2">
    <citation type="submission" date="2015-01" db="EMBL/GenBank/DDBJ databases">
        <title>Evolutionary Origins and Diversification of the Mycorrhizal Mutualists.</title>
        <authorList>
            <consortium name="DOE Joint Genome Institute"/>
            <consortium name="Mycorrhizal Genomics Consortium"/>
            <person name="Kohler A."/>
            <person name="Kuo A."/>
            <person name="Nagy L.G."/>
            <person name="Floudas D."/>
            <person name="Copeland A."/>
            <person name="Barry K.W."/>
            <person name="Cichocki N."/>
            <person name="Veneault-Fourrey C."/>
            <person name="LaButti K."/>
            <person name="Lindquist E.A."/>
            <person name="Lipzen A."/>
            <person name="Lundell T."/>
            <person name="Morin E."/>
            <person name="Murat C."/>
            <person name="Riley R."/>
            <person name="Ohm R."/>
            <person name="Sun H."/>
            <person name="Tunlid A."/>
            <person name="Henrissat B."/>
            <person name="Grigoriev I.V."/>
            <person name="Hibbett D.S."/>
            <person name="Martin F."/>
        </authorList>
    </citation>
    <scope>NUCLEOTIDE SEQUENCE [LARGE SCALE GENOMIC DNA]</scope>
    <source>
        <strain evidence="5">F 1598</strain>
    </source>
</reference>
<dbReference type="Pfam" id="PF00106">
    <property type="entry name" value="adh_short"/>
    <property type="match status" value="1"/>
</dbReference>
<dbReference type="InterPro" id="IPR002347">
    <property type="entry name" value="SDR_fam"/>
</dbReference>
<keyword evidence="5" id="KW-1185">Reference proteome</keyword>
<proteinExistence type="inferred from homology"/>
<evidence type="ECO:0008006" key="6">
    <source>
        <dbReference type="Google" id="ProtNLM"/>
    </source>
</evidence>
<dbReference type="STRING" id="765440.A0A0C3B254"/>
<accession>A0A0C3B254</accession>
<name>A0A0C3B254_PILCF</name>
<dbReference type="FunFam" id="3.40.50.720:FF:000084">
    <property type="entry name" value="Short-chain dehydrogenase reductase"/>
    <property type="match status" value="1"/>
</dbReference>
<evidence type="ECO:0000256" key="2">
    <source>
        <dbReference type="ARBA" id="ARBA00022857"/>
    </source>
</evidence>
<dbReference type="PANTHER" id="PTHR42760:SF121">
    <property type="entry name" value="3-OXOACYL-(ACYL-CARRIER-PROTEIN) REDUCTASE"/>
    <property type="match status" value="1"/>
</dbReference>
<dbReference type="InterPro" id="IPR036291">
    <property type="entry name" value="NAD(P)-bd_dom_sf"/>
</dbReference>
<dbReference type="SUPFAM" id="SSF51735">
    <property type="entry name" value="NAD(P)-binding Rossmann-fold domains"/>
    <property type="match status" value="1"/>
</dbReference>
<protein>
    <recommendedName>
        <fullName evidence="6">NAD(P)-binding protein</fullName>
    </recommendedName>
</protein>
<dbReference type="PRINTS" id="PR00081">
    <property type="entry name" value="GDHRDH"/>
</dbReference>
<organism evidence="4 5">
    <name type="scientific">Piloderma croceum (strain F 1598)</name>
    <dbReference type="NCBI Taxonomy" id="765440"/>
    <lineage>
        <taxon>Eukaryota</taxon>
        <taxon>Fungi</taxon>
        <taxon>Dikarya</taxon>
        <taxon>Basidiomycota</taxon>
        <taxon>Agaricomycotina</taxon>
        <taxon>Agaricomycetes</taxon>
        <taxon>Agaricomycetidae</taxon>
        <taxon>Atheliales</taxon>
        <taxon>Atheliaceae</taxon>
        <taxon>Piloderma</taxon>
    </lineage>
</organism>
<dbReference type="Gene3D" id="3.40.50.720">
    <property type="entry name" value="NAD(P)-binding Rossmann-like Domain"/>
    <property type="match status" value="1"/>
</dbReference>
<reference evidence="4 5" key="1">
    <citation type="submission" date="2014-04" db="EMBL/GenBank/DDBJ databases">
        <authorList>
            <consortium name="DOE Joint Genome Institute"/>
            <person name="Kuo A."/>
            <person name="Tarkka M."/>
            <person name="Buscot F."/>
            <person name="Kohler A."/>
            <person name="Nagy L.G."/>
            <person name="Floudas D."/>
            <person name="Copeland A."/>
            <person name="Barry K.W."/>
            <person name="Cichocki N."/>
            <person name="Veneault-Fourrey C."/>
            <person name="LaButti K."/>
            <person name="Lindquist E.A."/>
            <person name="Lipzen A."/>
            <person name="Lundell T."/>
            <person name="Morin E."/>
            <person name="Murat C."/>
            <person name="Sun H."/>
            <person name="Tunlid A."/>
            <person name="Henrissat B."/>
            <person name="Grigoriev I.V."/>
            <person name="Hibbett D.S."/>
            <person name="Martin F."/>
            <person name="Nordberg H.P."/>
            <person name="Cantor M.N."/>
            <person name="Hua S.X."/>
        </authorList>
    </citation>
    <scope>NUCLEOTIDE SEQUENCE [LARGE SCALE GENOMIC DNA]</scope>
    <source>
        <strain evidence="4 5">F 1598</strain>
    </source>
</reference>
<dbReference type="PRINTS" id="PR00080">
    <property type="entry name" value="SDRFAMILY"/>
</dbReference>
<comment type="similarity">
    <text evidence="1 3">Belongs to the short-chain dehydrogenases/reductases (SDR) family.</text>
</comment>
<dbReference type="HOGENOM" id="CLU_010194_2_10_1"/>
<evidence type="ECO:0000256" key="1">
    <source>
        <dbReference type="ARBA" id="ARBA00006484"/>
    </source>
</evidence>
<dbReference type="Proteomes" id="UP000054166">
    <property type="component" value="Unassembled WGS sequence"/>
</dbReference>
<dbReference type="InParanoid" id="A0A0C3B254"/>
<dbReference type="GO" id="GO:0048038">
    <property type="term" value="F:quinone binding"/>
    <property type="evidence" value="ECO:0007669"/>
    <property type="project" value="TreeGrafter"/>
</dbReference>
<dbReference type="GO" id="GO:0006633">
    <property type="term" value="P:fatty acid biosynthetic process"/>
    <property type="evidence" value="ECO:0007669"/>
    <property type="project" value="TreeGrafter"/>
</dbReference>
<dbReference type="AlphaFoldDB" id="A0A0C3B254"/>
<dbReference type="PROSITE" id="PS00061">
    <property type="entry name" value="ADH_SHORT"/>
    <property type="match status" value="1"/>
</dbReference>
<evidence type="ECO:0000313" key="5">
    <source>
        <dbReference type="Proteomes" id="UP000054166"/>
    </source>
</evidence>
<evidence type="ECO:0000313" key="4">
    <source>
        <dbReference type="EMBL" id="KIM80293.1"/>
    </source>
</evidence>
<keyword evidence="2" id="KW-0521">NADP</keyword>
<dbReference type="InterPro" id="IPR020904">
    <property type="entry name" value="Sc_DH/Rdtase_CS"/>
</dbReference>
<sequence>MSTSSSKGIALVTGAAQGIGRAIALRLAEDFDVAVNDISSNSQALDSVVAEIIMKGRRSLPVVADVSDEDQVTNMIDMVVYELGGLDIMVANAGIYKETSLLAGDTADFDRLYAVNVRGTFFCYKYAAIQMVSQGRGGRIIGASSLAGKKGASFCAGYSSTKFAVRGMTQSAASELGKYGITVNGYAPGAIDTPLCR</sequence>
<gene>
    <name evidence="4" type="ORF">PILCRDRAFT_540575</name>
</gene>
<evidence type="ECO:0000256" key="3">
    <source>
        <dbReference type="RuleBase" id="RU000363"/>
    </source>
</evidence>
<dbReference type="EMBL" id="KN833005">
    <property type="protein sequence ID" value="KIM80293.1"/>
    <property type="molecule type" value="Genomic_DNA"/>
</dbReference>